<sequence>MKTLRTRSSTSAGVFLRAGPQSRAVCSLCILSPLKTPRLSSQNRLANPPSSSSTPLPTNTPFLRPLTSVPGTHREPLPSHRIPRFTIEYSALDKPFIGKAKVKASKFIPKPTSSIPDHETFLNRIGRDCAQFSSKFNSWDAFWTASSAQMEEMGIPPKSRKYILSWKDNFRSGIALRPIPLNKKKGSARANILPKLPRPERLAEHRLTISRARKLRRARRVAFRKARQERKVREIKSGGRKRELPKVKGLERLVIVRG</sequence>
<comment type="similarity">
    <text evidence="2">Belongs to the mitochondrion-specific ribosomal protein mS41 family.</text>
</comment>
<evidence type="ECO:0000313" key="8">
    <source>
        <dbReference type="Proteomes" id="UP000070544"/>
    </source>
</evidence>
<dbReference type="OrthoDB" id="18595at2759"/>
<gene>
    <name evidence="7" type="ORF">M427DRAFT_130808</name>
</gene>
<dbReference type="EMBL" id="KQ965733">
    <property type="protein sequence ID" value="KXS21295.1"/>
    <property type="molecule type" value="Genomic_DNA"/>
</dbReference>
<accession>A0A139AXX0</accession>
<evidence type="ECO:0000256" key="4">
    <source>
        <dbReference type="ARBA" id="ARBA00035129"/>
    </source>
</evidence>
<feature type="region of interest" description="Disordered" evidence="5">
    <location>
        <begin position="39"/>
        <end position="77"/>
    </location>
</feature>
<keyword evidence="8" id="KW-1185">Reference proteome</keyword>
<dbReference type="STRING" id="1344416.A0A139AXX0"/>
<dbReference type="PANTHER" id="PTHR28235:SF1">
    <property type="entry name" value="SMALL RIBOSOMAL SUBUNIT PROTEIN MS41"/>
    <property type="match status" value="1"/>
</dbReference>
<feature type="compositionally biased region" description="Low complexity" evidence="5">
    <location>
        <begin position="47"/>
        <end position="61"/>
    </location>
</feature>
<evidence type="ECO:0000259" key="6">
    <source>
        <dbReference type="SMART" id="SM01238"/>
    </source>
</evidence>
<reference evidence="7 8" key="1">
    <citation type="journal article" date="2015" name="Genome Biol. Evol.">
        <title>Phylogenomic analyses indicate that early fungi evolved digesting cell walls of algal ancestors of land plants.</title>
        <authorList>
            <person name="Chang Y."/>
            <person name="Wang S."/>
            <person name="Sekimoto S."/>
            <person name="Aerts A.L."/>
            <person name="Choi C."/>
            <person name="Clum A."/>
            <person name="LaButti K.M."/>
            <person name="Lindquist E.A."/>
            <person name="Yee Ngan C."/>
            <person name="Ohm R.A."/>
            <person name="Salamov A.A."/>
            <person name="Grigoriev I.V."/>
            <person name="Spatafora J.W."/>
            <person name="Berbee M.L."/>
        </authorList>
    </citation>
    <scope>NUCLEOTIDE SEQUENCE [LARGE SCALE GENOMIC DNA]</scope>
    <source>
        <strain evidence="7 8">JEL478</strain>
    </source>
</reference>
<dbReference type="InterPro" id="IPR019083">
    <property type="entry name" value="SAM_Ribosomal_mS41"/>
</dbReference>
<organism evidence="7 8">
    <name type="scientific">Gonapodya prolifera (strain JEL478)</name>
    <name type="common">Monoblepharis prolifera</name>
    <dbReference type="NCBI Taxonomy" id="1344416"/>
    <lineage>
        <taxon>Eukaryota</taxon>
        <taxon>Fungi</taxon>
        <taxon>Fungi incertae sedis</taxon>
        <taxon>Chytridiomycota</taxon>
        <taxon>Chytridiomycota incertae sedis</taxon>
        <taxon>Monoblepharidomycetes</taxon>
        <taxon>Monoblepharidales</taxon>
        <taxon>Gonapodyaceae</taxon>
        <taxon>Gonapodya</taxon>
    </lineage>
</organism>
<dbReference type="AlphaFoldDB" id="A0A139AXX0"/>
<dbReference type="PANTHER" id="PTHR28235">
    <property type="entry name" value="PROTEIN FYV4, MITOCHONDRIAL"/>
    <property type="match status" value="1"/>
</dbReference>
<proteinExistence type="inferred from homology"/>
<evidence type="ECO:0000256" key="3">
    <source>
        <dbReference type="ARBA" id="ARBA00023128"/>
    </source>
</evidence>
<evidence type="ECO:0000256" key="5">
    <source>
        <dbReference type="SAM" id="MobiDB-lite"/>
    </source>
</evidence>
<dbReference type="Pfam" id="PF09597">
    <property type="entry name" value="SAM_Ribosomal_mS41"/>
    <property type="match status" value="1"/>
</dbReference>
<dbReference type="Proteomes" id="UP000070544">
    <property type="component" value="Unassembled WGS sequence"/>
</dbReference>
<evidence type="ECO:0000313" key="7">
    <source>
        <dbReference type="EMBL" id="KXS21295.1"/>
    </source>
</evidence>
<dbReference type="SMART" id="SM01238">
    <property type="entry name" value="IGR"/>
    <property type="match status" value="1"/>
</dbReference>
<dbReference type="GO" id="GO:0005739">
    <property type="term" value="C:mitochondrion"/>
    <property type="evidence" value="ECO:0007669"/>
    <property type="project" value="UniProtKB-SubCell"/>
</dbReference>
<keyword evidence="3" id="KW-0496">Mitochondrion</keyword>
<comment type="subcellular location">
    <subcellularLocation>
        <location evidence="1">Mitochondrion</location>
    </subcellularLocation>
</comment>
<evidence type="ECO:0000256" key="2">
    <source>
        <dbReference type="ARBA" id="ARBA00010492"/>
    </source>
</evidence>
<evidence type="ECO:0000256" key="1">
    <source>
        <dbReference type="ARBA" id="ARBA00004173"/>
    </source>
</evidence>
<name>A0A139AXX0_GONPJ</name>
<dbReference type="InterPro" id="IPR039603">
    <property type="entry name" value="Ribosomal_mS41"/>
</dbReference>
<protein>
    <recommendedName>
        <fullName evidence="4">Small ribosomal subunit protein mS41</fullName>
    </recommendedName>
</protein>
<feature type="domain" description="Small ribosomal subunit protein mS41 SAM" evidence="6">
    <location>
        <begin position="118"/>
        <end position="173"/>
    </location>
</feature>